<keyword evidence="4" id="KW-1003">Cell membrane</keyword>
<dbReference type="EMBL" id="LZDH01000056">
    <property type="protein sequence ID" value="OBS30242.1"/>
    <property type="molecule type" value="Genomic_DNA"/>
</dbReference>
<dbReference type="GO" id="GO:0015628">
    <property type="term" value="P:protein secretion by the type II secretion system"/>
    <property type="evidence" value="ECO:0007669"/>
    <property type="project" value="InterPro"/>
</dbReference>
<dbReference type="STRING" id="1101373.A9O67_04105"/>
<dbReference type="OrthoDB" id="9152841at2"/>
<feature type="domain" description="GspL periplasmic" evidence="11">
    <location>
        <begin position="278"/>
        <end position="376"/>
    </location>
</feature>
<keyword evidence="3" id="KW-0813">Transport</keyword>
<evidence type="ECO:0000256" key="8">
    <source>
        <dbReference type="ARBA" id="ARBA00022989"/>
    </source>
</evidence>
<evidence type="ECO:0000313" key="13">
    <source>
        <dbReference type="Proteomes" id="UP000091969"/>
    </source>
</evidence>
<dbReference type="AlphaFoldDB" id="A0A1A6DTJ6"/>
<dbReference type="RefSeq" id="WP_068608494.1">
    <property type="nucleotide sequence ID" value="NZ_LZDH01000056.1"/>
</dbReference>
<comment type="caution">
    <text evidence="12">The sequence shown here is derived from an EMBL/GenBank/DDBJ whole genome shotgun (WGS) entry which is preliminary data.</text>
</comment>
<sequence length="413" mass="43298">MLILRPVDRCTTVAAPAGATAEAAPAAWHWARVDEAGTVLAQGRAPAEGLAALGGRERVALVVPTGWLAWHAVALPAGRGARSPQALAGLLEDDLLDEPERLHWALGPAAPQGRTWVATVRDERLQAAVAAVQAPGWTVERLLPESHPLPAPVLWVHALDGSPSAVLAGPDGVAAVPLADLDALLPPGTPQDDAPAGIDASPTALTCAADPAAFDDARAARPQAPWQALPAARRWADAWRDGPDLAQFAWRRRIGGAWWERALGTARQVGSEPAWAPARWGVAAAVVVPLLAVPLAAWQARQAERALQAETQRIARAALPQVPVLLDPPRQLAQALAQLGGPASPGALERWLNAWGALDGPPPQQLRLQGNRLELRWDAAPPAAQVRAAARAAGLIVAEQGGPVWRLQPEAGR</sequence>
<dbReference type="NCBIfam" id="TIGR01709">
    <property type="entry name" value="typeII_sec_gspL"/>
    <property type="match status" value="1"/>
</dbReference>
<feature type="domain" description="GspL cytoplasmic actin-ATPase-like" evidence="10">
    <location>
        <begin position="25"/>
        <end position="152"/>
    </location>
</feature>
<evidence type="ECO:0000256" key="3">
    <source>
        <dbReference type="ARBA" id="ARBA00022448"/>
    </source>
</evidence>
<accession>A0A1A6DTJ6</accession>
<dbReference type="GO" id="GO:0005886">
    <property type="term" value="C:plasma membrane"/>
    <property type="evidence" value="ECO:0007669"/>
    <property type="project" value="UniProtKB-SubCell"/>
</dbReference>
<evidence type="ECO:0000259" key="10">
    <source>
        <dbReference type="Pfam" id="PF05134"/>
    </source>
</evidence>
<evidence type="ECO:0008006" key="14">
    <source>
        <dbReference type="Google" id="ProtNLM"/>
    </source>
</evidence>
<keyword evidence="8" id="KW-1133">Transmembrane helix</keyword>
<dbReference type="InterPro" id="IPR043129">
    <property type="entry name" value="ATPase_NBD"/>
</dbReference>
<evidence type="ECO:0000256" key="2">
    <source>
        <dbReference type="ARBA" id="ARBA00005318"/>
    </source>
</evidence>
<dbReference type="Pfam" id="PF05134">
    <property type="entry name" value="T2SSL"/>
    <property type="match status" value="1"/>
</dbReference>
<evidence type="ECO:0000256" key="7">
    <source>
        <dbReference type="ARBA" id="ARBA00022927"/>
    </source>
</evidence>
<evidence type="ECO:0000313" key="12">
    <source>
        <dbReference type="EMBL" id="OBS30242.1"/>
    </source>
</evidence>
<evidence type="ECO:0000256" key="5">
    <source>
        <dbReference type="ARBA" id="ARBA00022519"/>
    </source>
</evidence>
<evidence type="ECO:0000256" key="9">
    <source>
        <dbReference type="ARBA" id="ARBA00023136"/>
    </source>
</evidence>
<keyword evidence="13" id="KW-1185">Reference proteome</keyword>
<comment type="subcellular location">
    <subcellularLocation>
        <location evidence="1">Cell inner membrane</location>
        <topology evidence="1">Single-pass membrane protein</topology>
    </subcellularLocation>
</comment>
<protein>
    <recommendedName>
        <fullName evidence="14">Type II secretion system protein L</fullName>
    </recommendedName>
</protein>
<dbReference type="InterPro" id="IPR007812">
    <property type="entry name" value="T2SS_protein-GspL"/>
</dbReference>
<evidence type="ECO:0000256" key="6">
    <source>
        <dbReference type="ARBA" id="ARBA00022692"/>
    </source>
</evidence>
<keyword evidence="7" id="KW-0653">Protein transport</keyword>
<evidence type="ECO:0000259" key="11">
    <source>
        <dbReference type="Pfam" id="PF12693"/>
    </source>
</evidence>
<dbReference type="Gene3D" id="3.30.420.380">
    <property type="match status" value="1"/>
</dbReference>
<gene>
    <name evidence="12" type="ORF">A9O67_04105</name>
</gene>
<organism evidence="12 13">
    <name type="scientific">Tepidimonas fonticaldi</name>
    <dbReference type="NCBI Taxonomy" id="1101373"/>
    <lineage>
        <taxon>Bacteria</taxon>
        <taxon>Pseudomonadati</taxon>
        <taxon>Pseudomonadota</taxon>
        <taxon>Betaproteobacteria</taxon>
        <taxon>Burkholderiales</taxon>
        <taxon>Tepidimonas</taxon>
    </lineage>
</organism>
<keyword evidence="9" id="KW-0472">Membrane</keyword>
<reference evidence="12 13" key="1">
    <citation type="submission" date="2016-06" db="EMBL/GenBank/DDBJ databases">
        <title>Genome sequence of Tepidimonas fonticaldi PL17.</title>
        <authorList>
            <person name="Pinnaka A.K."/>
        </authorList>
    </citation>
    <scope>NUCLEOTIDE SEQUENCE [LARGE SCALE GENOMIC DNA]</scope>
    <source>
        <strain evidence="12 13">PL17</strain>
    </source>
</reference>
<dbReference type="GO" id="GO:0009276">
    <property type="term" value="C:Gram-negative-bacterium-type cell wall"/>
    <property type="evidence" value="ECO:0007669"/>
    <property type="project" value="InterPro"/>
</dbReference>
<evidence type="ECO:0000256" key="1">
    <source>
        <dbReference type="ARBA" id="ARBA00004377"/>
    </source>
</evidence>
<dbReference type="InterPro" id="IPR024230">
    <property type="entry name" value="GspL_cyto_dom"/>
</dbReference>
<name>A0A1A6DTJ6_9BURK</name>
<dbReference type="Pfam" id="PF12693">
    <property type="entry name" value="GspL_C"/>
    <property type="match status" value="1"/>
</dbReference>
<dbReference type="GO" id="GO:0015627">
    <property type="term" value="C:type II protein secretion system complex"/>
    <property type="evidence" value="ECO:0007669"/>
    <property type="project" value="InterPro"/>
</dbReference>
<keyword evidence="5" id="KW-0997">Cell inner membrane</keyword>
<dbReference type="SUPFAM" id="SSF53067">
    <property type="entry name" value="Actin-like ATPase domain"/>
    <property type="match status" value="1"/>
</dbReference>
<dbReference type="Proteomes" id="UP000091969">
    <property type="component" value="Unassembled WGS sequence"/>
</dbReference>
<dbReference type="InterPro" id="IPR025691">
    <property type="entry name" value="GspL_pp_dom"/>
</dbReference>
<keyword evidence="6" id="KW-0812">Transmembrane</keyword>
<comment type="similarity">
    <text evidence="2">Belongs to the GSP L family.</text>
</comment>
<proteinExistence type="inferred from homology"/>
<evidence type="ECO:0000256" key="4">
    <source>
        <dbReference type="ARBA" id="ARBA00022475"/>
    </source>
</evidence>